<dbReference type="Pfam" id="PF13403">
    <property type="entry name" value="Hint_2"/>
    <property type="match status" value="1"/>
</dbReference>
<dbReference type="RefSeq" id="WP_076622150.1">
    <property type="nucleotide sequence ID" value="NZ_BMEW01000002.1"/>
</dbReference>
<dbReference type="KEGG" id="tpro:Ga0080559_TMP726"/>
<gene>
    <name evidence="2" type="ORF">Ga0080559_TMP726</name>
</gene>
<proteinExistence type="predicted"/>
<protein>
    <submittedName>
        <fullName evidence="2">Hint domain-containing protein</fullName>
    </submittedName>
</protein>
<evidence type="ECO:0000313" key="3">
    <source>
        <dbReference type="Proteomes" id="UP000186559"/>
    </source>
</evidence>
<keyword evidence="3" id="KW-1185">Reference proteome</keyword>
<sequence length="403" mass="42532">MAFSFRIVQLADITGTDPISGSTSDDTHTVGSTVGDLLSFSSSGDVVAQTADGDFPDDGGANLVAPVTINGVTWPAGSEIEADWEIITVDAATGLYYRITGLYIENAPVGVVVSRAWDASVGDYVDGQGGLYQPGTVLTQIDGDDLDGTPNASQFATDSAYSAYGAQEGIGNDAVLNSSNGVMLCFSGETRIAVPAGTRPAWALRPGMLVETLDHGAQPLRWVGRTVPGAGERAQERSTWPMRIRAGALGAGLPDEDLFVSAQHRMLLRSAIVQRMCGCPEVLIAARQLRHLPGIAPVPPASLAYVHLLLERHEILIANGAPAESLFPGDRALLALPSQVVPLLPSPAVPARPFVEGARARRLVLRHRRNRRPLLSAPVETETAEMTSGLVTVGAARSLQFSR</sequence>
<dbReference type="AlphaFoldDB" id="A0A1U7D064"/>
<evidence type="ECO:0000259" key="1">
    <source>
        <dbReference type="Pfam" id="PF13403"/>
    </source>
</evidence>
<accession>A0A1U7D064</accession>
<dbReference type="InterPro" id="IPR036844">
    <property type="entry name" value="Hint_dom_sf"/>
</dbReference>
<name>A0A1U7D064_9RHOB</name>
<feature type="domain" description="Hedgehog/Intein (Hint)" evidence="1">
    <location>
        <begin position="185"/>
        <end position="330"/>
    </location>
</feature>
<evidence type="ECO:0000313" key="2">
    <source>
        <dbReference type="EMBL" id="APX21522.1"/>
    </source>
</evidence>
<organism evidence="2 3">
    <name type="scientific">Salipiger profundus</name>
    <dbReference type="NCBI Taxonomy" id="1229727"/>
    <lineage>
        <taxon>Bacteria</taxon>
        <taxon>Pseudomonadati</taxon>
        <taxon>Pseudomonadota</taxon>
        <taxon>Alphaproteobacteria</taxon>
        <taxon>Rhodobacterales</taxon>
        <taxon>Roseobacteraceae</taxon>
        <taxon>Salipiger</taxon>
    </lineage>
</organism>
<dbReference type="SUPFAM" id="SSF51294">
    <property type="entry name" value="Hedgehog/intein (Hint) domain"/>
    <property type="match status" value="1"/>
</dbReference>
<dbReference type="Proteomes" id="UP000186559">
    <property type="component" value="Chromosome"/>
</dbReference>
<reference evidence="2 3" key="1">
    <citation type="submission" date="2016-03" db="EMBL/GenBank/DDBJ databases">
        <title>Deep-sea bacteria in the southern Pacific.</title>
        <authorList>
            <person name="Tang K."/>
        </authorList>
    </citation>
    <scope>NUCLEOTIDE SEQUENCE [LARGE SCALE GENOMIC DNA]</scope>
    <source>
        <strain evidence="2 3">JLT2016</strain>
    </source>
</reference>
<dbReference type="InterPro" id="IPR028992">
    <property type="entry name" value="Hedgehog/Intein_dom"/>
</dbReference>
<dbReference type="STRING" id="1229727.Ga0080559_TMP726"/>
<dbReference type="EMBL" id="CP014796">
    <property type="protein sequence ID" value="APX21522.1"/>
    <property type="molecule type" value="Genomic_DNA"/>
</dbReference>